<dbReference type="InterPro" id="IPR045851">
    <property type="entry name" value="AMP-bd_C_sf"/>
</dbReference>
<dbReference type="InterPro" id="IPR042099">
    <property type="entry name" value="ANL_N_sf"/>
</dbReference>
<accession>A0ABW4MSK6</accession>
<evidence type="ECO:0000259" key="1">
    <source>
        <dbReference type="Pfam" id="PF14535"/>
    </source>
</evidence>
<dbReference type="Proteomes" id="UP001597227">
    <property type="component" value="Unassembled WGS sequence"/>
</dbReference>
<dbReference type="EMBL" id="JBHUEK010000025">
    <property type="protein sequence ID" value="MFD1780099.1"/>
    <property type="molecule type" value="Genomic_DNA"/>
</dbReference>
<keyword evidence="3" id="KW-1185">Reference proteome</keyword>
<dbReference type="SUPFAM" id="SSF56801">
    <property type="entry name" value="Acetyl-CoA synthetase-like"/>
    <property type="match status" value="1"/>
</dbReference>
<name>A0ABW4MSK6_9BACI</name>
<evidence type="ECO:0000313" key="2">
    <source>
        <dbReference type="EMBL" id="MFD1780099.1"/>
    </source>
</evidence>
<keyword evidence="2" id="KW-0436">Ligase</keyword>
<evidence type="ECO:0000313" key="3">
    <source>
        <dbReference type="Proteomes" id="UP001597227"/>
    </source>
</evidence>
<dbReference type="Pfam" id="PF14535">
    <property type="entry name" value="AMP-binding_C_2"/>
    <property type="match status" value="1"/>
</dbReference>
<dbReference type="Gene3D" id="3.40.50.12780">
    <property type="entry name" value="N-terminal domain of ligase-like"/>
    <property type="match status" value="1"/>
</dbReference>
<gene>
    <name evidence="2" type="ORF">ACFSFW_15640</name>
</gene>
<proteinExistence type="predicted"/>
<dbReference type="GO" id="GO:0016874">
    <property type="term" value="F:ligase activity"/>
    <property type="evidence" value="ECO:0007669"/>
    <property type="project" value="UniProtKB-KW"/>
</dbReference>
<feature type="domain" description="AMP-dependent ligase C-terminal" evidence="1">
    <location>
        <begin position="360"/>
        <end position="449"/>
    </location>
</feature>
<comment type="caution">
    <text evidence="2">The sequence shown here is derived from an EMBL/GenBank/DDBJ whole genome shotgun (WGS) entry which is preliminary data.</text>
</comment>
<reference evidence="3" key="1">
    <citation type="journal article" date="2019" name="Int. J. Syst. Evol. Microbiol.">
        <title>The Global Catalogue of Microorganisms (GCM) 10K type strain sequencing project: providing services to taxonomists for standard genome sequencing and annotation.</title>
        <authorList>
            <consortium name="The Broad Institute Genomics Platform"/>
            <consortium name="The Broad Institute Genome Sequencing Center for Infectious Disease"/>
            <person name="Wu L."/>
            <person name="Ma J."/>
        </authorList>
    </citation>
    <scope>NUCLEOTIDE SEQUENCE [LARGE SCALE GENOMIC DNA]</scope>
    <source>
        <strain evidence="3">CCUG 15531</strain>
    </source>
</reference>
<dbReference type="PANTHER" id="PTHR43845:SF1">
    <property type="entry name" value="BLR5969 PROTEIN"/>
    <property type="match status" value="1"/>
</dbReference>
<dbReference type="InterPro" id="IPR028154">
    <property type="entry name" value="AMP-dep_Lig_C"/>
</dbReference>
<dbReference type="RefSeq" id="WP_388039621.1">
    <property type="nucleotide sequence ID" value="NZ_JBHUEK010000025.1"/>
</dbReference>
<organism evidence="2 3">
    <name type="scientific">Fredinandcohnia salidurans</name>
    <dbReference type="NCBI Taxonomy" id="2595041"/>
    <lineage>
        <taxon>Bacteria</taxon>
        <taxon>Bacillati</taxon>
        <taxon>Bacillota</taxon>
        <taxon>Bacilli</taxon>
        <taxon>Bacillales</taxon>
        <taxon>Bacillaceae</taxon>
        <taxon>Fredinandcohnia</taxon>
    </lineage>
</organism>
<dbReference type="PANTHER" id="PTHR43845">
    <property type="entry name" value="BLR5969 PROTEIN"/>
    <property type="match status" value="1"/>
</dbReference>
<sequence length="456" mass="51626">MNITESKTKKVTYTNPLFRSMSEEEIYVYQENLLKKQLRYIYRNSEFYRNKFNQIGVFPEDIKTIEEFRQLPVFMNKTIERENQKESRERYGHPFGTHLCCSPDEIEFTGTTSGTSGNPTFTYTFTKEDLNFLNRYIAHMLEYGGVYPGDRVLFSHSLGIYATSSILWGIRSHGVLPIDVDVRAGSKMILKYAEMTKPSAAMMTPSLAEYLIDKAPEIIGKGVGELGLSALFTVGELGIGIPEIKERIENAYGCRVYDYLGELGFSCDSDEYYGIHCVAPDFGLFPIDLVDPETKKPIEVTDGVIGEVIDTEINLKALPRVRYASGDVVQVFTKECPGCGFKGKRIRVVGRSDDMLIIKGANVYPASIKKVIAKFAPDVTGEIRIVLDTPPPRVVPPLKVKVEYGYHVDQRYLQDLEQRMKNALHTEARVTPEIIWCEPGSLEKAMTKTPLFEKNY</sequence>
<protein>
    <submittedName>
        <fullName evidence="2">Phenylacetate--CoA ligase family protein</fullName>
    </submittedName>
</protein>
<dbReference type="Gene3D" id="3.30.300.30">
    <property type="match status" value="1"/>
</dbReference>